<accession>A0AAX6M9R7</accession>
<feature type="compositionally biased region" description="Acidic residues" evidence="1">
    <location>
        <begin position="146"/>
        <end position="155"/>
    </location>
</feature>
<evidence type="ECO:0000313" key="2">
    <source>
        <dbReference type="EMBL" id="KAK6949204.1"/>
    </source>
</evidence>
<proteinExistence type="predicted"/>
<evidence type="ECO:0000313" key="3">
    <source>
        <dbReference type="Proteomes" id="UP001369815"/>
    </source>
</evidence>
<dbReference type="Proteomes" id="UP001369815">
    <property type="component" value="Unassembled WGS sequence"/>
</dbReference>
<name>A0AAX6M9R7_9PEZI</name>
<dbReference type="AlphaFoldDB" id="A0AAX6M9R7"/>
<comment type="caution">
    <text evidence="2">The sequence shown here is derived from an EMBL/GenBank/DDBJ whole genome shotgun (WGS) entry which is preliminary data.</text>
</comment>
<feature type="compositionally biased region" description="Acidic residues" evidence="1">
    <location>
        <begin position="111"/>
        <end position="128"/>
    </location>
</feature>
<reference evidence="2 3" key="1">
    <citation type="journal article" date="2024" name="Front Chem Biol">
        <title>Unveiling the potential of Daldinia eschscholtzii MFLUCC 19-0629 through bioactivity and bioinformatics studies for enhanced sustainable agriculture production.</title>
        <authorList>
            <person name="Brooks S."/>
            <person name="Weaver J.A."/>
            <person name="Klomchit A."/>
            <person name="Alharthi S.A."/>
            <person name="Onlamun T."/>
            <person name="Nurani R."/>
            <person name="Vong T.K."/>
            <person name="Alberti F."/>
            <person name="Greco C."/>
        </authorList>
    </citation>
    <scope>NUCLEOTIDE SEQUENCE [LARGE SCALE GENOMIC DNA]</scope>
    <source>
        <strain evidence="2">MFLUCC 19-0629</strain>
    </source>
</reference>
<sequence length="155" mass="18083">MCLQTYHSYARCPCQIRGMLYRCKLDDEAKCRYVRKQVVDSGLPFCSYHKVVARDRKGRLRRYWDARGRKLWPAPKPRPLRRSTFSRATVADTEYFPQEHHDPYDSSSWEDGMDTDESDGDDDWDFDEVPGLRVVGEDVPTSGEEYTGDEMDIDG</sequence>
<dbReference type="EMBL" id="JBANMG010000009">
    <property type="protein sequence ID" value="KAK6949204.1"/>
    <property type="molecule type" value="Genomic_DNA"/>
</dbReference>
<gene>
    <name evidence="2" type="ORF">Daesc_009278</name>
</gene>
<feature type="region of interest" description="Disordered" evidence="1">
    <location>
        <begin position="90"/>
        <end position="155"/>
    </location>
</feature>
<evidence type="ECO:0000256" key="1">
    <source>
        <dbReference type="SAM" id="MobiDB-lite"/>
    </source>
</evidence>
<organism evidence="2 3">
    <name type="scientific">Daldinia eschscholtzii</name>
    <dbReference type="NCBI Taxonomy" id="292717"/>
    <lineage>
        <taxon>Eukaryota</taxon>
        <taxon>Fungi</taxon>
        <taxon>Dikarya</taxon>
        <taxon>Ascomycota</taxon>
        <taxon>Pezizomycotina</taxon>
        <taxon>Sordariomycetes</taxon>
        <taxon>Xylariomycetidae</taxon>
        <taxon>Xylariales</taxon>
        <taxon>Hypoxylaceae</taxon>
        <taxon>Daldinia</taxon>
    </lineage>
</organism>
<protein>
    <submittedName>
        <fullName evidence="2">Uncharacterized protein</fullName>
    </submittedName>
</protein>
<keyword evidence="3" id="KW-1185">Reference proteome</keyword>